<keyword evidence="2" id="KW-1185">Reference proteome</keyword>
<evidence type="ECO:0000313" key="2">
    <source>
        <dbReference type="Proteomes" id="UP000295252"/>
    </source>
</evidence>
<sequence length="122" mass="14293">MVIEIVFTQFKEITENERLTLKCMEELAFGLTSLYNSFAADEIIGEPMNKIGLWLSEMLKKVQVLKAKREELYLQVPILNFPKNPALCFIEFLQQKLKQQLKSNRDLVEHLTHHIQTISEDQ</sequence>
<name>A0A068UTM2_COFCA</name>
<evidence type="ECO:0000313" key="1">
    <source>
        <dbReference type="EMBL" id="CDP11647.1"/>
    </source>
</evidence>
<protein>
    <submittedName>
        <fullName evidence="1">Uncharacterized protein</fullName>
    </submittedName>
</protein>
<accession>A0A068UTM2</accession>
<dbReference type="PhylomeDB" id="A0A068UTM2"/>
<dbReference type="InParanoid" id="A0A068UTM2"/>
<dbReference type="Gramene" id="CDP11647">
    <property type="protein sequence ID" value="CDP11647"/>
    <property type="gene ID" value="GSCOC_T00034048001"/>
</dbReference>
<organism evidence="1 2">
    <name type="scientific">Coffea canephora</name>
    <name type="common">Robusta coffee</name>
    <dbReference type="NCBI Taxonomy" id="49390"/>
    <lineage>
        <taxon>Eukaryota</taxon>
        <taxon>Viridiplantae</taxon>
        <taxon>Streptophyta</taxon>
        <taxon>Embryophyta</taxon>
        <taxon>Tracheophyta</taxon>
        <taxon>Spermatophyta</taxon>
        <taxon>Magnoliopsida</taxon>
        <taxon>eudicotyledons</taxon>
        <taxon>Gunneridae</taxon>
        <taxon>Pentapetalae</taxon>
        <taxon>asterids</taxon>
        <taxon>lamiids</taxon>
        <taxon>Gentianales</taxon>
        <taxon>Rubiaceae</taxon>
        <taxon>Ixoroideae</taxon>
        <taxon>Gardenieae complex</taxon>
        <taxon>Bertiereae - Coffeeae clade</taxon>
        <taxon>Coffeeae</taxon>
        <taxon>Coffea</taxon>
    </lineage>
</organism>
<dbReference type="EMBL" id="HG739141">
    <property type="protein sequence ID" value="CDP11647.1"/>
    <property type="molecule type" value="Genomic_DNA"/>
</dbReference>
<dbReference type="Proteomes" id="UP000295252">
    <property type="component" value="Chromosome III"/>
</dbReference>
<proteinExistence type="predicted"/>
<gene>
    <name evidence="1" type="ORF">GSCOC_T00034048001</name>
</gene>
<dbReference type="AlphaFoldDB" id="A0A068UTM2"/>
<reference evidence="2" key="1">
    <citation type="journal article" date="2014" name="Science">
        <title>The coffee genome provides insight into the convergent evolution of caffeine biosynthesis.</title>
        <authorList>
            <person name="Denoeud F."/>
            <person name="Carretero-Paulet L."/>
            <person name="Dereeper A."/>
            <person name="Droc G."/>
            <person name="Guyot R."/>
            <person name="Pietrella M."/>
            <person name="Zheng C."/>
            <person name="Alberti A."/>
            <person name="Anthony F."/>
            <person name="Aprea G."/>
            <person name="Aury J.M."/>
            <person name="Bento P."/>
            <person name="Bernard M."/>
            <person name="Bocs S."/>
            <person name="Campa C."/>
            <person name="Cenci A."/>
            <person name="Combes M.C."/>
            <person name="Crouzillat D."/>
            <person name="Da Silva C."/>
            <person name="Daddiego L."/>
            <person name="De Bellis F."/>
            <person name="Dussert S."/>
            <person name="Garsmeur O."/>
            <person name="Gayraud T."/>
            <person name="Guignon V."/>
            <person name="Jahn K."/>
            <person name="Jamilloux V."/>
            <person name="Joet T."/>
            <person name="Labadie K."/>
            <person name="Lan T."/>
            <person name="Leclercq J."/>
            <person name="Lepelley M."/>
            <person name="Leroy T."/>
            <person name="Li L.T."/>
            <person name="Librado P."/>
            <person name="Lopez L."/>
            <person name="Munoz A."/>
            <person name="Noel B."/>
            <person name="Pallavicini A."/>
            <person name="Perrotta G."/>
            <person name="Poncet V."/>
            <person name="Pot D."/>
            <person name="Priyono X."/>
            <person name="Rigoreau M."/>
            <person name="Rouard M."/>
            <person name="Rozas J."/>
            <person name="Tranchant-Dubreuil C."/>
            <person name="VanBuren R."/>
            <person name="Zhang Q."/>
            <person name="Andrade A.C."/>
            <person name="Argout X."/>
            <person name="Bertrand B."/>
            <person name="de Kochko A."/>
            <person name="Graziosi G."/>
            <person name="Henry R.J."/>
            <person name="Jayarama X."/>
            <person name="Ming R."/>
            <person name="Nagai C."/>
            <person name="Rounsley S."/>
            <person name="Sankoff D."/>
            <person name="Giuliano G."/>
            <person name="Albert V.A."/>
            <person name="Wincker P."/>
            <person name="Lashermes P."/>
        </authorList>
    </citation>
    <scope>NUCLEOTIDE SEQUENCE [LARGE SCALE GENOMIC DNA]</scope>
    <source>
        <strain evidence="2">cv. DH200-94</strain>
    </source>
</reference>